<dbReference type="HOGENOM" id="CLU_3083991_0_0_5"/>
<dbReference type="Proteomes" id="UP000007735">
    <property type="component" value="Chromosome"/>
</dbReference>
<dbReference type="EMBL" id="HE616890">
    <property type="protein sequence ID" value="CCE94760.1"/>
    <property type="molecule type" value="Genomic_DNA"/>
</dbReference>
<evidence type="ECO:0000313" key="2">
    <source>
        <dbReference type="Proteomes" id="UP000007735"/>
    </source>
</evidence>
<reference evidence="1 2" key="1">
    <citation type="journal article" date="2012" name="J. Bacteriol.">
        <title>Genome sequence of the soybean symbiont Sinorhizobium fredii HH103.</title>
        <authorList>
            <person name="Weidner S."/>
            <person name="Becker A."/>
            <person name="Bonilla I."/>
            <person name="Jaenicke S."/>
            <person name="Lloret J."/>
            <person name="Margaret I."/>
            <person name="Puhler A."/>
            <person name="Ruiz-Sainz J.E."/>
            <person name="Schneiker-Bekel S."/>
            <person name="Szczepanowski R."/>
            <person name="Vinardell J.M."/>
            <person name="Zehner S."/>
            <person name="Gottfert M."/>
        </authorList>
    </citation>
    <scope>NUCLEOTIDE SEQUENCE [LARGE SCALE GENOMIC DNA]</scope>
    <source>
        <strain evidence="1 2">HH103</strain>
    </source>
</reference>
<dbReference type="AlphaFoldDB" id="G9AAY0"/>
<proteinExistence type="predicted"/>
<dbReference type="PATRIC" id="fig|380.5.peg.280"/>
<name>G9AAY0_SINF1</name>
<accession>G9AAY0</accession>
<dbReference type="KEGG" id="sfh:SFHH103_00258"/>
<organism evidence="1 2">
    <name type="scientific">Sinorhizobium fredii (strain HH103)</name>
    <dbReference type="NCBI Taxonomy" id="1117943"/>
    <lineage>
        <taxon>Bacteria</taxon>
        <taxon>Pseudomonadati</taxon>
        <taxon>Pseudomonadota</taxon>
        <taxon>Alphaproteobacteria</taxon>
        <taxon>Hyphomicrobiales</taxon>
        <taxon>Rhizobiaceae</taxon>
        <taxon>Sinorhizobium/Ensifer group</taxon>
        <taxon>Sinorhizobium</taxon>
    </lineage>
</organism>
<evidence type="ECO:0000313" key="1">
    <source>
        <dbReference type="EMBL" id="CCE94760.1"/>
    </source>
</evidence>
<protein>
    <submittedName>
        <fullName evidence="1">Uncharacterized protein</fullName>
    </submittedName>
</protein>
<sequence length="52" mass="5729">MIFITVGHPLMRNFLCGEQARCRRGCWSLDDGLGSEGSLGWGNALSFNDLII</sequence>
<gene>
    <name evidence="1" type="ordered locus">SFHH103_00258</name>
</gene>